<gene>
    <name evidence="2" type="ORF">RUM43_002328</name>
</gene>
<feature type="compositionally biased region" description="Low complexity" evidence="1">
    <location>
        <begin position="824"/>
        <end position="835"/>
    </location>
</feature>
<feature type="compositionally biased region" description="Basic and acidic residues" evidence="1">
    <location>
        <begin position="380"/>
        <end position="412"/>
    </location>
</feature>
<feature type="region of interest" description="Disordered" evidence="1">
    <location>
        <begin position="231"/>
        <end position="317"/>
    </location>
</feature>
<feature type="compositionally biased region" description="Polar residues" evidence="1">
    <location>
        <begin position="247"/>
        <end position="262"/>
    </location>
</feature>
<feature type="compositionally biased region" description="Basic and acidic residues" evidence="1">
    <location>
        <begin position="808"/>
        <end position="820"/>
    </location>
</feature>
<evidence type="ECO:0000313" key="3">
    <source>
        <dbReference type="Proteomes" id="UP001372834"/>
    </source>
</evidence>
<feature type="region of interest" description="Disordered" evidence="1">
    <location>
        <begin position="371"/>
        <end position="435"/>
    </location>
</feature>
<feature type="compositionally biased region" description="Low complexity" evidence="1">
    <location>
        <begin position="303"/>
        <end position="316"/>
    </location>
</feature>
<feature type="region of interest" description="Disordered" evidence="1">
    <location>
        <begin position="333"/>
        <end position="353"/>
    </location>
</feature>
<proteinExistence type="predicted"/>
<evidence type="ECO:0000313" key="2">
    <source>
        <dbReference type="EMBL" id="KAK6628513.1"/>
    </source>
</evidence>
<protein>
    <submittedName>
        <fullName evidence="2">Uncharacterized protein</fullName>
    </submittedName>
</protein>
<feature type="compositionally biased region" description="Basic and acidic residues" evidence="1">
    <location>
        <begin position="669"/>
        <end position="685"/>
    </location>
</feature>
<feature type="compositionally biased region" description="Basic and acidic residues" evidence="1">
    <location>
        <begin position="554"/>
        <end position="568"/>
    </location>
</feature>
<feature type="compositionally biased region" description="Low complexity" evidence="1">
    <location>
        <begin position="1105"/>
        <end position="1119"/>
    </location>
</feature>
<feature type="compositionally biased region" description="Basic and acidic residues" evidence="1">
    <location>
        <begin position="1040"/>
        <end position="1054"/>
    </location>
</feature>
<feature type="region of interest" description="Disordered" evidence="1">
    <location>
        <begin position="1"/>
        <end position="201"/>
    </location>
</feature>
<dbReference type="Proteomes" id="UP001372834">
    <property type="component" value="Unassembled WGS sequence"/>
</dbReference>
<feature type="compositionally biased region" description="Pro residues" evidence="1">
    <location>
        <begin position="1094"/>
        <end position="1104"/>
    </location>
</feature>
<feature type="compositionally biased region" description="Basic and acidic residues" evidence="1">
    <location>
        <begin position="95"/>
        <end position="106"/>
    </location>
</feature>
<feature type="compositionally biased region" description="Polar residues" evidence="1">
    <location>
        <begin position="645"/>
        <end position="654"/>
    </location>
</feature>
<feature type="region of interest" description="Disordered" evidence="1">
    <location>
        <begin position="1328"/>
        <end position="1357"/>
    </location>
</feature>
<feature type="compositionally biased region" description="Polar residues" evidence="1">
    <location>
        <begin position="191"/>
        <end position="200"/>
    </location>
</feature>
<feature type="region of interest" description="Disordered" evidence="1">
    <location>
        <begin position="1241"/>
        <end position="1276"/>
    </location>
</feature>
<reference evidence="2 3" key="1">
    <citation type="submission" date="2023-10" db="EMBL/GenBank/DDBJ databases">
        <title>Genomes of two closely related lineages of the louse Polyplax serrata with different host specificities.</title>
        <authorList>
            <person name="Martinu J."/>
            <person name="Tarabai H."/>
            <person name="Stefka J."/>
            <person name="Hypsa V."/>
        </authorList>
    </citation>
    <scope>NUCLEOTIDE SEQUENCE [LARGE SCALE GENOMIC DNA]</scope>
    <source>
        <strain evidence="2">HR10_N</strain>
    </source>
</reference>
<feature type="compositionally biased region" description="Low complexity" evidence="1">
    <location>
        <begin position="618"/>
        <end position="635"/>
    </location>
</feature>
<feature type="compositionally biased region" description="Basic and acidic residues" evidence="1">
    <location>
        <begin position="1175"/>
        <end position="1193"/>
    </location>
</feature>
<comment type="caution">
    <text evidence="2">The sequence shown here is derived from an EMBL/GenBank/DDBJ whole genome shotgun (WGS) entry which is preliminary data.</text>
</comment>
<evidence type="ECO:0000256" key="1">
    <source>
        <dbReference type="SAM" id="MobiDB-lite"/>
    </source>
</evidence>
<feature type="compositionally biased region" description="Basic and acidic residues" evidence="1">
    <location>
        <begin position="522"/>
        <end position="541"/>
    </location>
</feature>
<feature type="compositionally biased region" description="Polar residues" evidence="1">
    <location>
        <begin position="283"/>
        <end position="292"/>
    </location>
</feature>
<feature type="region of interest" description="Disordered" evidence="1">
    <location>
        <begin position="856"/>
        <end position="924"/>
    </location>
</feature>
<feature type="compositionally biased region" description="Basic and acidic residues" evidence="1">
    <location>
        <begin position="128"/>
        <end position="160"/>
    </location>
</feature>
<dbReference type="EMBL" id="JAWJWE010000036">
    <property type="protein sequence ID" value="KAK6628513.1"/>
    <property type="molecule type" value="Genomic_DNA"/>
</dbReference>
<accession>A0AAN8PCI3</accession>
<feature type="region of interest" description="Disordered" evidence="1">
    <location>
        <begin position="798"/>
        <end position="835"/>
    </location>
</feature>
<sequence length="1357" mass="148853">MTSEEEHLAMTSPSVPDVPVVQTSSSSEIVVIKGRRYRQRPLGPAPFASFEDLSDELDSPPETARVTLPGIKEDPSSQLQSPSTPLPQVTTVNLTEKEEQGLKDALKSSLIASAPPRIDISRASSSSQHEDSITSSPDRENDTHNLGYKEDGTVDLRSSTEELDYIQEPGTVEESEEKRKRERMLKRQQQVRNFGDTQSVHELMERKDSSCSVMSDVGLLCISGRTSRLSSIGSAASGGSVASGVSHLSTGSHLSGRSTRSPSPHKMLLETSFCGSKPVHPQGSVTETSATVEKQHLSERSGSRPPSSLRSRSPSPHKMLLETSFCGTKQISATSNQDFSDSHQKKKRKVKPTPTVVTEAEIVSQKIQQSESLKTAEVFTSEREGNIDAVESEEKLKKSDQIKRKEKTDRDPISTISKPKSMALPKLEKKSTKPKKVISLRDLPVDEIYIPLKGPELDFEEIIRKASPNPKKKIEEKPTCSADEIFIPLRSPTESEKELQMKRVSPRSSTTVSVSKGPSKPVTERQEKKTKRETAKVRQYEVCEDGSIIIPLHSPDENKKYEGNKNDGDLDESQSMTDWKAEEEKQSKPATLDLSESGLNTTTWLSQALPPGKSEMVSGGSRTPSPGSSLSRKSSFANLFRKSEVTGSPDSQGGISRKKSGPLTGMLKDASDGLRDRSKSRDRHSVSSAGHSPSGKKNVFSNLFGKKKTETKVTSGKDSGKESDFGLDLHQVKTNKNTAEEGDYIIIPLRDPSDPPASLEGEESYTALDKTGVTIAETITTKSTGASDFSETVDGFAASNTIKGSPSEGKKTILAEETKNMGRKSSSGSLKIKQSSDMCSDEISLKLETSVSRKDWNSMSASALRQDEKEVEVSRNYIKSSSSKSSEIGALSDSGERVQESGIHTENFRISGEEKHFTGTSLDQEKVLNGEEGKAKEEVVTVTADGIRKLKLPPEPGDLEDDHERKGLVYQESFEDELPYVPTTLPQERSLGVPIVPVKQRMTEIKTCPIERPRSTTPINPTTLEDFVSSGKESAPSVNVEEKMKISLPRDDSITSKNKSPRRFSAKGKSWFEFAEEGLQSPRDQRKSSLRTSPSPPPLPPTSSPPSVLSTSAPPTASSWINFEELPEKRKQPKRITTVPAHRNSDDGGNLTEKPGPSGTENVVYNYVSPEDCQCECHDHNTSHHSNETESKKGMKLPPQLEVNNKFIKTRPANKSVTDVSEGDSEKSECKYCEVGHTDIERDAEERPLLEGNSDVENDDSSSKKDEDEYNCEKIEDVDDEGWDAIRFGSNMKREKSGHLSDSSGEFVSHENLHETSAVMEPVSTKPFGMDLHVGSNHSSLASQDEVVSPEERNIDG</sequence>
<feature type="compositionally biased region" description="Polar residues" evidence="1">
    <location>
        <begin position="597"/>
        <end position="606"/>
    </location>
</feature>
<feature type="compositionally biased region" description="Basic and acidic residues" evidence="1">
    <location>
        <begin position="293"/>
        <end position="302"/>
    </location>
</feature>
<feature type="compositionally biased region" description="Basic and acidic residues" evidence="1">
    <location>
        <begin position="1261"/>
        <end position="1275"/>
    </location>
</feature>
<name>A0AAN8PCI3_POLSC</name>
<feature type="compositionally biased region" description="Low complexity" evidence="1">
    <location>
        <begin position="231"/>
        <end position="246"/>
    </location>
</feature>
<feature type="compositionally biased region" description="Acidic residues" evidence="1">
    <location>
        <begin position="161"/>
        <end position="175"/>
    </location>
</feature>
<organism evidence="2 3">
    <name type="scientific">Polyplax serrata</name>
    <name type="common">Common mouse louse</name>
    <dbReference type="NCBI Taxonomy" id="468196"/>
    <lineage>
        <taxon>Eukaryota</taxon>
        <taxon>Metazoa</taxon>
        <taxon>Ecdysozoa</taxon>
        <taxon>Arthropoda</taxon>
        <taxon>Hexapoda</taxon>
        <taxon>Insecta</taxon>
        <taxon>Pterygota</taxon>
        <taxon>Neoptera</taxon>
        <taxon>Paraneoptera</taxon>
        <taxon>Psocodea</taxon>
        <taxon>Troctomorpha</taxon>
        <taxon>Phthiraptera</taxon>
        <taxon>Anoplura</taxon>
        <taxon>Polyplacidae</taxon>
        <taxon>Polyplax</taxon>
    </lineage>
</organism>
<feature type="region of interest" description="Disordered" evidence="1">
    <location>
        <begin position="466"/>
        <end position="726"/>
    </location>
</feature>
<feature type="region of interest" description="Disordered" evidence="1">
    <location>
        <begin position="1006"/>
        <end position="1195"/>
    </location>
</feature>
<feature type="compositionally biased region" description="Low complexity" evidence="1">
    <location>
        <begin position="506"/>
        <end position="515"/>
    </location>
</feature>
<feature type="compositionally biased region" description="Basic and acidic residues" evidence="1">
    <location>
        <begin position="911"/>
        <end position="924"/>
    </location>
</feature>
<feature type="compositionally biased region" description="Low complexity" evidence="1">
    <location>
        <begin position="76"/>
        <end position="88"/>
    </location>
</feature>